<accession>A0ABW2HCV1</accession>
<dbReference type="InterPro" id="IPR011703">
    <property type="entry name" value="ATPase_AAA-3"/>
</dbReference>
<dbReference type="Pfam" id="PF17863">
    <property type="entry name" value="AAA_lid_2"/>
    <property type="match status" value="1"/>
</dbReference>
<dbReference type="Gene3D" id="1.10.8.80">
    <property type="entry name" value="Magnesium chelatase subunit I, C-Terminal domain"/>
    <property type="match status" value="1"/>
</dbReference>
<dbReference type="PANTHER" id="PTHR42759:SF5">
    <property type="entry name" value="METHANOL DEHYDROGENASE REGULATOR"/>
    <property type="match status" value="1"/>
</dbReference>
<dbReference type="PIRSF" id="PIRSF002849">
    <property type="entry name" value="AAA_ATPase_chaperone_MoxR_prd"/>
    <property type="match status" value="1"/>
</dbReference>
<organism evidence="3 4">
    <name type="scientific">Microbacterium fluvii</name>
    <dbReference type="NCBI Taxonomy" id="415215"/>
    <lineage>
        <taxon>Bacteria</taxon>
        <taxon>Bacillati</taxon>
        <taxon>Actinomycetota</taxon>
        <taxon>Actinomycetes</taxon>
        <taxon>Micrococcales</taxon>
        <taxon>Microbacteriaceae</taxon>
        <taxon>Microbacterium</taxon>
    </lineage>
</organism>
<evidence type="ECO:0000259" key="1">
    <source>
        <dbReference type="Pfam" id="PF07726"/>
    </source>
</evidence>
<sequence>MTPTIPEATASCARVLDQVERAVVGKRGALELVLTAVVAGGHALIEDFPGLGKTLAARSFAQALGLDFRRAQFTPDLLPADLTGSYVYDQSRSDFVFRPGPVFAGFLLADEINRTPPKTQAALLEAMQERQVTVEGTTHALPSPFHVMATANPIETEGTYPLPEAQLDRFLLRLRFGYPDEDAEWEVLRRRIERRREEVQIEPVLDAEGLRGVQAAAEGVFFHPEVGRYAVALTAATRQDGSLLVGASPRGSLALLACARAYALIRGRDFVTPDDVKLLAVPALAHRVTVRPELWLSNVSAATVIEGVVSRVPVPTRYLPDA</sequence>
<dbReference type="PANTHER" id="PTHR42759">
    <property type="entry name" value="MOXR FAMILY PROTEIN"/>
    <property type="match status" value="1"/>
</dbReference>
<dbReference type="InterPro" id="IPR041628">
    <property type="entry name" value="ChlI/MoxR_AAA_lid"/>
</dbReference>
<feature type="domain" description="ChlI/MoxR AAA lid" evidence="2">
    <location>
        <begin position="236"/>
        <end position="299"/>
    </location>
</feature>
<gene>
    <name evidence="3" type="ORF">ACFQRL_04890</name>
</gene>
<evidence type="ECO:0000313" key="3">
    <source>
        <dbReference type="EMBL" id="MFC7268295.1"/>
    </source>
</evidence>
<protein>
    <submittedName>
        <fullName evidence="3">AAA family ATPase</fullName>
    </submittedName>
</protein>
<dbReference type="Pfam" id="PF07726">
    <property type="entry name" value="AAA_3"/>
    <property type="match status" value="1"/>
</dbReference>
<dbReference type="EMBL" id="JBHTBE010000001">
    <property type="protein sequence ID" value="MFC7268295.1"/>
    <property type="molecule type" value="Genomic_DNA"/>
</dbReference>
<dbReference type="RefSeq" id="WP_262873205.1">
    <property type="nucleotide sequence ID" value="NZ_BAABKW010000005.1"/>
</dbReference>
<dbReference type="InterPro" id="IPR050764">
    <property type="entry name" value="CbbQ/NirQ/NorQ/GpvN"/>
</dbReference>
<dbReference type="InterPro" id="IPR027417">
    <property type="entry name" value="P-loop_NTPase"/>
</dbReference>
<dbReference type="Gene3D" id="3.40.50.300">
    <property type="entry name" value="P-loop containing nucleotide triphosphate hydrolases"/>
    <property type="match status" value="1"/>
</dbReference>
<reference evidence="4" key="1">
    <citation type="journal article" date="2019" name="Int. J. Syst. Evol. Microbiol.">
        <title>The Global Catalogue of Microorganisms (GCM) 10K type strain sequencing project: providing services to taxonomists for standard genome sequencing and annotation.</title>
        <authorList>
            <consortium name="The Broad Institute Genomics Platform"/>
            <consortium name="The Broad Institute Genome Sequencing Center for Infectious Disease"/>
            <person name="Wu L."/>
            <person name="Ma J."/>
        </authorList>
    </citation>
    <scope>NUCLEOTIDE SEQUENCE [LARGE SCALE GENOMIC DNA]</scope>
    <source>
        <strain evidence="4">CGMCC 1.15772</strain>
    </source>
</reference>
<evidence type="ECO:0000259" key="2">
    <source>
        <dbReference type="Pfam" id="PF17863"/>
    </source>
</evidence>
<proteinExistence type="predicted"/>
<name>A0ABW2HCV1_9MICO</name>
<dbReference type="Proteomes" id="UP001596507">
    <property type="component" value="Unassembled WGS sequence"/>
</dbReference>
<dbReference type="SUPFAM" id="SSF52540">
    <property type="entry name" value="P-loop containing nucleoside triphosphate hydrolases"/>
    <property type="match status" value="1"/>
</dbReference>
<keyword evidence="4" id="KW-1185">Reference proteome</keyword>
<comment type="caution">
    <text evidence="3">The sequence shown here is derived from an EMBL/GenBank/DDBJ whole genome shotgun (WGS) entry which is preliminary data.</text>
</comment>
<feature type="domain" description="ATPase AAA-3" evidence="1">
    <location>
        <begin position="42"/>
        <end position="172"/>
    </location>
</feature>
<evidence type="ECO:0000313" key="4">
    <source>
        <dbReference type="Proteomes" id="UP001596507"/>
    </source>
</evidence>